<accession>A0A166P3F6</accession>
<comment type="similarity">
    <text evidence="2">Belongs to the cytochrome P450 family.</text>
</comment>
<comment type="cofactor">
    <cofactor evidence="1">
        <name>heme</name>
        <dbReference type="ChEBI" id="CHEBI:30413"/>
    </cofactor>
</comment>
<keyword evidence="10" id="KW-1185">Reference proteome</keyword>
<evidence type="ECO:0000313" key="10">
    <source>
        <dbReference type="Proteomes" id="UP000076552"/>
    </source>
</evidence>
<dbReference type="Pfam" id="PF00067">
    <property type="entry name" value="p450"/>
    <property type="match status" value="2"/>
</dbReference>
<keyword evidence="4" id="KW-0479">Metal-binding</keyword>
<keyword evidence="8" id="KW-0472">Membrane</keyword>
<evidence type="ECO:0000313" key="9">
    <source>
        <dbReference type="EMBL" id="KZL66350.1"/>
    </source>
</evidence>
<evidence type="ECO:0000256" key="6">
    <source>
        <dbReference type="ARBA" id="ARBA00023004"/>
    </source>
</evidence>
<dbReference type="GO" id="GO:0005506">
    <property type="term" value="F:iron ion binding"/>
    <property type="evidence" value="ECO:0007669"/>
    <property type="project" value="InterPro"/>
</dbReference>
<reference evidence="9 10" key="1">
    <citation type="submission" date="2015-06" db="EMBL/GenBank/DDBJ databases">
        <title>Survival trade-offs in plant roots during colonization by closely related pathogenic and mutualistic fungi.</title>
        <authorList>
            <person name="Hacquard S."/>
            <person name="Kracher B."/>
            <person name="Hiruma K."/>
            <person name="Weinman A."/>
            <person name="Muench P."/>
            <person name="Garrido Oter R."/>
            <person name="Ver Loren van Themaat E."/>
            <person name="Dallerey J.-F."/>
            <person name="Damm U."/>
            <person name="Henrissat B."/>
            <person name="Lespinet O."/>
            <person name="Thon M."/>
            <person name="Kemen E."/>
            <person name="McHardy A.C."/>
            <person name="Schulze-Lefert P."/>
            <person name="O'Connell R.J."/>
        </authorList>
    </citation>
    <scope>NUCLEOTIDE SEQUENCE [LARGE SCALE GENOMIC DNA]</scope>
    <source>
        <strain evidence="9 10">0861</strain>
    </source>
</reference>
<feature type="transmembrane region" description="Helical" evidence="8">
    <location>
        <begin position="12"/>
        <end position="37"/>
    </location>
</feature>
<dbReference type="InterPro" id="IPR001128">
    <property type="entry name" value="Cyt_P450"/>
</dbReference>
<keyword evidence="5" id="KW-0560">Oxidoreductase</keyword>
<proteinExistence type="inferred from homology"/>
<name>A0A166P3F6_9PEZI</name>
<dbReference type="GO" id="GO:0004497">
    <property type="term" value="F:monooxygenase activity"/>
    <property type="evidence" value="ECO:0007669"/>
    <property type="project" value="UniProtKB-KW"/>
</dbReference>
<keyword evidence="6" id="KW-0408">Iron</keyword>
<dbReference type="Gene3D" id="1.10.630.10">
    <property type="entry name" value="Cytochrome P450"/>
    <property type="match status" value="2"/>
</dbReference>
<dbReference type="FunFam" id="1.10.630.10:FF:000047">
    <property type="entry name" value="Cytochrome P450 monooxygenase"/>
    <property type="match status" value="1"/>
</dbReference>
<dbReference type="CDD" id="cd11058">
    <property type="entry name" value="CYP60B-like"/>
    <property type="match status" value="1"/>
</dbReference>
<protein>
    <submittedName>
        <fullName evidence="9">Cytochrome P450</fullName>
    </submittedName>
</protein>
<gene>
    <name evidence="9" type="ORF">CT0861_11140</name>
</gene>
<dbReference type="InterPro" id="IPR017972">
    <property type="entry name" value="Cyt_P450_CS"/>
</dbReference>
<evidence type="ECO:0000256" key="3">
    <source>
        <dbReference type="ARBA" id="ARBA00022617"/>
    </source>
</evidence>
<dbReference type="AlphaFoldDB" id="A0A166P3F6"/>
<dbReference type="PANTHER" id="PTHR24305">
    <property type="entry name" value="CYTOCHROME P450"/>
    <property type="match status" value="1"/>
</dbReference>
<dbReference type="InterPro" id="IPR002401">
    <property type="entry name" value="Cyt_P450_E_grp-I"/>
</dbReference>
<evidence type="ECO:0000256" key="2">
    <source>
        <dbReference type="ARBA" id="ARBA00010617"/>
    </source>
</evidence>
<keyword evidence="8" id="KW-0812">Transmembrane</keyword>
<evidence type="ECO:0000256" key="8">
    <source>
        <dbReference type="SAM" id="Phobius"/>
    </source>
</evidence>
<dbReference type="PRINTS" id="PR00463">
    <property type="entry name" value="EP450I"/>
</dbReference>
<dbReference type="GO" id="GO:0020037">
    <property type="term" value="F:heme binding"/>
    <property type="evidence" value="ECO:0007669"/>
    <property type="project" value="InterPro"/>
</dbReference>
<evidence type="ECO:0000256" key="5">
    <source>
        <dbReference type="ARBA" id="ARBA00023002"/>
    </source>
</evidence>
<dbReference type="Proteomes" id="UP000076552">
    <property type="component" value="Unassembled WGS sequence"/>
</dbReference>
<dbReference type="PANTHER" id="PTHR24305:SF230">
    <property type="entry name" value="P450, PUTATIVE (EUROFUNG)-RELATED"/>
    <property type="match status" value="1"/>
</dbReference>
<dbReference type="InterPro" id="IPR050121">
    <property type="entry name" value="Cytochrome_P450_monoxygenase"/>
</dbReference>
<sequence length="975" mass="110543">MALGLHAAGHWLMTLVLWPLVVGLLLISVPIFLIIIYNLTFHPLSKYPGPKLWAATRIPYSMMLIRGNPHTTILDLHQKYNAEIIRVSPNEISIQHPEAWKEVMGHRKAGAEENGKDPDFVDPKGIDIHSATRENHGRYRRVLSHGFSTKSMLDQQPIIRSYVDLLINRLYEISSQGPVDIVKWYTYTTFDIISDLSFGEPFGCLENSDYHPWVKVVFQNVQMLAFINVIRGFKGVAKLLKLLIPKSVVEKGQSYYKLVREKVDKRMALGTPRPDFVESMLRKGAEPMTKDEIYSNSMNLILAGSDTTATALSGATYFLLMHPEMLRKITHEVRNGFISSEEINLTSTAKLEFLQAVLEETLRAYPPIPSSSPRKTPPSGQEMLGRWIPGNTTISLWHWPMYHNEKYFAKPYGFHPERWMGDPEFKDDQTEAFKPFHIGPRNCIGTNLAYAEMRMILAQVLWHFDISMGPENDDWIKRQSIYLLWKKPPTLMAKQPSGVSGMIMPLLLLKQYPELCEKGIVYVDTWPISPPMLAVFHPQIADQFTQEHSLPKHTMMKEEFKPLTGNNDLVNMEGQTWKMWRAVFNPGFSARNILSLVPAMVEEALVMKKCLEDIATSGETVTLEDGMMKATVDIIGRAVLGARLHAQTTQSPLFYALQKQIGLLVPDYKPTNIVKTINPARPFLIRHYNSVMKGEILPHIERQMCENTSEQKNGPKTINSLAITAYINEVPSAGTETTGQLDTRFVDTAISQLKVFLLAGHDTTASTICFAYYLLNKHPSILEKVRAEHDAVLGKDASLAASRLVENPVLVNQLKYTNAVLKETLRLYPPVGTIRQGAPDMFLTHPETGERFPTDGCMLFVTPQTMHRWEAFWLRPEEVIPERWLAKEGDVLHPTKNAFRPFELGPRNCIGQELAMTEMRLILALTLRDLDVVPQFADDAPELFGEKGFQCMTGTQITSHPKDGMPAKIFRRLNT</sequence>
<dbReference type="STRING" id="708197.A0A166P3F6"/>
<dbReference type="PRINTS" id="PR00385">
    <property type="entry name" value="P450"/>
</dbReference>
<keyword evidence="8" id="KW-1133">Transmembrane helix</keyword>
<organism evidence="9 10">
    <name type="scientific">Colletotrichum tofieldiae</name>
    <dbReference type="NCBI Taxonomy" id="708197"/>
    <lineage>
        <taxon>Eukaryota</taxon>
        <taxon>Fungi</taxon>
        <taxon>Dikarya</taxon>
        <taxon>Ascomycota</taxon>
        <taxon>Pezizomycotina</taxon>
        <taxon>Sordariomycetes</taxon>
        <taxon>Hypocreomycetidae</taxon>
        <taxon>Glomerellales</taxon>
        <taxon>Glomerellaceae</taxon>
        <taxon>Colletotrichum</taxon>
        <taxon>Colletotrichum spaethianum species complex</taxon>
    </lineage>
</organism>
<evidence type="ECO:0000256" key="4">
    <source>
        <dbReference type="ARBA" id="ARBA00022723"/>
    </source>
</evidence>
<dbReference type="InterPro" id="IPR036396">
    <property type="entry name" value="Cyt_P450_sf"/>
</dbReference>
<keyword evidence="7" id="KW-0503">Monooxygenase</keyword>
<dbReference type="PROSITE" id="PS00086">
    <property type="entry name" value="CYTOCHROME_P450"/>
    <property type="match status" value="1"/>
</dbReference>
<dbReference type="GO" id="GO:0016705">
    <property type="term" value="F:oxidoreductase activity, acting on paired donors, with incorporation or reduction of molecular oxygen"/>
    <property type="evidence" value="ECO:0007669"/>
    <property type="project" value="InterPro"/>
</dbReference>
<dbReference type="EMBL" id="LFIV01000180">
    <property type="protein sequence ID" value="KZL66350.1"/>
    <property type="molecule type" value="Genomic_DNA"/>
</dbReference>
<evidence type="ECO:0000256" key="1">
    <source>
        <dbReference type="ARBA" id="ARBA00001971"/>
    </source>
</evidence>
<comment type="caution">
    <text evidence="9">The sequence shown here is derived from an EMBL/GenBank/DDBJ whole genome shotgun (WGS) entry which is preliminary data.</text>
</comment>
<keyword evidence="3" id="KW-0349">Heme</keyword>
<dbReference type="GO" id="GO:0009403">
    <property type="term" value="P:toxin biosynthetic process"/>
    <property type="evidence" value="ECO:0007669"/>
    <property type="project" value="UniProtKB-ARBA"/>
</dbReference>
<dbReference type="SUPFAM" id="SSF48264">
    <property type="entry name" value="Cytochrome P450"/>
    <property type="match status" value="2"/>
</dbReference>
<dbReference type="CDD" id="cd11051">
    <property type="entry name" value="CYP59-like"/>
    <property type="match status" value="1"/>
</dbReference>
<evidence type="ECO:0000256" key="7">
    <source>
        <dbReference type="ARBA" id="ARBA00023033"/>
    </source>
</evidence>